<dbReference type="OrthoDB" id="4817927at2759"/>
<organism evidence="1 2">
    <name type="scientific">Colletotrichum fructicola (strain Nara gc5)</name>
    <name type="common">Anthracnose fungus</name>
    <name type="synonym">Colletotrichum gloeosporioides (strain Nara gc5)</name>
    <dbReference type="NCBI Taxonomy" id="1213859"/>
    <lineage>
        <taxon>Eukaryota</taxon>
        <taxon>Fungi</taxon>
        <taxon>Dikarya</taxon>
        <taxon>Ascomycota</taxon>
        <taxon>Pezizomycotina</taxon>
        <taxon>Sordariomycetes</taxon>
        <taxon>Hypocreomycetidae</taxon>
        <taxon>Glomerellales</taxon>
        <taxon>Glomerellaceae</taxon>
        <taxon>Colletotrichum</taxon>
        <taxon>Colletotrichum gloeosporioides species complex</taxon>
    </lineage>
</organism>
<dbReference type="EMBL" id="ANPB02000005">
    <property type="protein sequence ID" value="KAF4482935.1"/>
    <property type="molecule type" value="Genomic_DNA"/>
</dbReference>
<dbReference type="RefSeq" id="XP_031885572.2">
    <property type="nucleotide sequence ID" value="XM_032035108.2"/>
</dbReference>
<reference evidence="1 2" key="2">
    <citation type="submission" date="2020-04" db="EMBL/GenBank/DDBJ databases">
        <title>Genome sequencing and assembly of multiple isolates from the Colletotrichum gloeosporioides species complex.</title>
        <authorList>
            <person name="Gan P."/>
            <person name="Shirasu K."/>
        </authorList>
    </citation>
    <scope>NUCLEOTIDE SEQUENCE [LARGE SCALE GENOMIC DNA]</scope>
    <source>
        <strain evidence="1 2">Nara gc5</strain>
    </source>
</reference>
<proteinExistence type="predicted"/>
<gene>
    <name evidence="1" type="ORF">CGGC5_v010259</name>
</gene>
<dbReference type="Proteomes" id="UP000011096">
    <property type="component" value="Unassembled WGS sequence"/>
</dbReference>
<dbReference type="GeneID" id="43619119"/>
<reference evidence="1 2" key="1">
    <citation type="submission" date="2012-08" db="EMBL/GenBank/DDBJ databases">
        <authorList>
            <person name="Gan P.H.P."/>
            <person name="Ikeda K."/>
            <person name="Irieda H."/>
            <person name="Narusaka M."/>
            <person name="O'Connell R.J."/>
            <person name="Narusaka Y."/>
            <person name="Takano Y."/>
            <person name="Kubo Y."/>
            <person name="Shirasu K."/>
        </authorList>
    </citation>
    <scope>NUCLEOTIDE SEQUENCE [LARGE SCALE GENOMIC DNA]</scope>
    <source>
        <strain evidence="1 2">Nara gc5</strain>
    </source>
</reference>
<name>A0A7J6J1Z1_COLFN</name>
<dbReference type="AlphaFoldDB" id="A0A7J6J1Z1"/>
<protein>
    <submittedName>
        <fullName evidence="1">Uncharacterized protein</fullName>
    </submittedName>
</protein>
<comment type="caution">
    <text evidence="1">The sequence shown here is derived from an EMBL/GenBank/DDBJ whole genome shotgun (WGS) entry which is preliminary data.</text>
</comment>
<evidence type="ECO:0000313" key="1">
    <source>
        <dbReference type="EMBL" id="KAF4482935.1"/>
    </source>
</evidence>
<keyword evidence="2" id="KW-1185">Reference proteome</keyword>
<evidence type="ECO:0000313" key="2">
    <source>
        <dbReference type="Proteomes" id="UP000011096"/>
    </source>
</evidence>
<dbReference type="InParanoid" id="A0A7J6J1Z1"/>
<sequence>MRGRRSNFEYKVPSSSSCAFCSPTHPSVSTFSLSSELRSFLSFLVFPSQIRFKIHDHKMQLSLSLSFLAVLGMASAAAECERNGFYNGPFANNKNLNAPDDVGATTPFVWNGNTIMVKMQAKRDSCDPEGDCDDDITYNFKNQGKVRIRARIEESKNDHLEIILPPGADCDVGRYFNRYDAPYQVSFAQ</sequence>
<accession>A0A7J6J1Z1</accession>